<dbReference type="AlphaFoldDB" id="A0A2H0VD06"/>
<reference evidence="2" key="1">
    <citation type="submission" date="2017-09" db="EMBL/GenBank/DDBJ databases">
        <title>Depth-based differentiation of microbial function through sediment-hosted aquifers and enrichment of novel symbionts in the deep terrestrial subsurface.</title>
        <authorList>
            <person name="Probst A.J."/>
            <person name="Ladd B."/>
            <person name="Jarett J.K."/>
            <person name="Geller-Mcgrath D.E."/>
            <person name="Sieber C.M.K."/>
            <person name="Emerson J.B."/>
            <person name="Anantharaman K."/>
            <person name="Thomas B.C."/>
            <person name="Malmstrom R."/>
            <person name="Stieglmeier M."/>
            <person name="Klingl A."/>
            <person name="Woyke T."/>
            <person name="Ryan C.M."/>
            <person name="Banfield J.F."/>
        </authorList>
    </citation>
    <scope>NUCLEOTIDE SEQUENCE [LARGE SCALE GENOMIC DNA]</scope>
</reference>
<gene>
    <name evidence="1" type="ORF">COT92_02605</name>
</gene>
<dbReference type="Proteomes" id="UP000230922">
    <property type="component" value="Unassembled WGS sequence"/>
</dbReference>
<name>A0A2H0VD06_9BACT</name>
<evidence type="ECO:0000313" key="1">
    <source>
        <dbReference type="EMBL" id="PIR96180.1"/>
    </source>
</evidence>
<proteinExistence type="predicted"/>
<organism evidence="1 2">
    <name type="scientific">Candidatus Doudnabacteria bacterium CG10_big_fil_rev_8_21_14_0_10_42_18</name>
    <dbReference type="NCBI Taxonomy" id="1974552"/>
    <lineage>
        <taxon>Bacteria</taxon>
        <taxon>Candidatus Doudnaibacteriota</taxon>
    </lineage>
</organism>
<accession>A0A2H0VD06</accession>
<protein>
    <submittedName>
        <fullName evidence="1">Uncharacterized protein</fullName>
    </submittedName>
</protein>
<evidence type="ECO:0000313" key="2">
    <source>
        <dbReference type="Proteomes" id="UP000230922"/>
    </source>
</evidence>
<dbReference type="EMBL" id="PFAK01000044">
    <property type="protein sequence ID" value="PIR96180.1"/>
    <property type="molecule type" value="Genomic_DNA"/>
</dbReference>
<comment type="caution">
    <text evidence="1">The sequence shown here is derived from an EMBL/GenBank/DDBJ whole genome shotgun (WGS) entry which is preliminary data.</text>
</comment>
<sequence length="71" mass="8370">MVQDYKLTEKGQNDILFLDIRHSVYNSSNSSQILCKSFLFKRAPKLLGLIYQDRLNDLGKRSICVEWQEFN</sequence>